<comment type="caution">
    <text evidence="1">The sequence shown here is derived from an EMBL/GenBank/DDBJ whole genome shotgun (WGS) entry which is preliminary data.</text>
</comment>
<dbReference type="EMBL" id="LAZR01002552">
    <property type="protein sequence ID" value="KKN28553.1"/>
    <property type="molecule type" value="Genomic_DNA"/>
</dbReference>
<name>A0A0F9SGQ6_9ZZZZ</name>
<organism evidence="1">
    <name type="scientific">marine sediment metagenome</name>
    <dbReference type="NCBI Taxonomy" id="412755"/>
    <lineage>
        <taxon>unclassified sequences</taxon>
        <taxon>metagenomes</taxon>
        <taxon>ecological metagenomes</taxon>
    </lineage>
</organism>
<proteinExistence type="predicted"/>
<protein>
    <submittedName>
        <fullName evidence="1">Uncharacterized protein</fullName>
    </submittedName>
</protein>
<sequence length="100" mass="11325">MSDRLLDADEVENIGGDAYRKSRSSGQGIVMSQIAEHLAIRDAQDTKSYPLGVEDERKRIIQYLNQQWGDWGKNASRTLRYRIVKELILELSLKGVTDGS</sequence>
<gene>
    <name evidence="1" type="ORF">LCGC14_0853200</name>
</gene>
<dbReference type="AlphaFoldDB" id="A0A0F9SGQ6"/>
<accession>A0A0F9SGQ6</accession>
<evidence type="ECO:0000313" key="1">
    <source>
        <dbReference type="EMBL" id="KKN28553.1"/>
    </source>
</evidence>
<reference evidence="1" key="1">
    <citation type="journal article" date="2015" name="Nature">
        <title>Complex archaea that bridge the gap between prokaryotes and eukaryotes.</title>
        <authorList>
            <person name="Spang A."/>
            <person name="Saw J.H."/>
            <person name="Jorgensen S.L."/>
            <person name="Zaremba-Niedzwiedzka K."/>
            <person name="Martijn J."/>
            <person name="Lind A.E."/>
            <person name="van Eijk R."/>
            <person name="Schleper C."/>
            <person name="Guy L."/>
            <person name="Ettema T.J."/>
        </authorList>
    </citation>
    <scope>NUCLEOTIDE SEQUENCE</scope>
</reference>